<dbReference type="Pfam" id="PF20136">
    <property type="entry name" value="DUF6526"/>
    <property type="match status" value="1"/>
</dbReference>
<dbReference type="Proteomes" id="UP000002432">
    <property type="component" value="Chromosome"/>
</dbReference>
<feature type="transmembrane region" description="Helical" evidence="1">
    <location>
        <begin position="45"/>
        <end position="67"/>
    </location>
</feature>
<dbReference type="InterPro" id="IPR045385">
    <property type="entry name" value="DUF6526"/>
</dbReference>
<dbReference type="EnsemblBacteria" id="ABF40631">
    <property type="protein sequence ID" value="ABF40631"/>
    <property type="gene ID" value="Acid345_1629"/>
</dbReference>
<evidence type="ECO:0000313" key="3">
    <source>
        <dbReference type="Proteomes" id="UP000002432"/>
    </source>
</evidence>
<dbReference type="RefSeq" id="WP_011522433.1">
    <property type="nucleotide sequence ID" value="NC_008009.1"/>
</dbReference>
<evidence type="ECO:0000256" key="1">
    <source>
        <dbReference type="SAM" id="Phobius"/>
    </source>
</evidence>
<name>Q1IR69_KORVE</name>
<gene>
    <name evidence="2" type="ordered locus">Acid345_1629</name>
</gene>
<dbReference type="STRING" id="204669.Acid345_1629"/>
<feature type="transmembrane region" description="Helical" evidence="1">
    <location>
        <begin position="21"/>
        <end position="39"/>
    </location>
</feature>
<organism evidence="2 3">
    <name type="scientific">Koribacter versatilis (strain Ellin345)</name>
    <dbReference type="NCBI Taxonomy" id="204669"/>
    <lineage>
        <taxon>Bacteria</taxon>
        <taxon>Pseudomonadati</taxon>
        <taxon>Acidobacteriota</taxon>
        <taxon>Terriglobia</taxon>
        <taxon>Terriglobales</taxon>
        <taxon>Candidatus Korobacteraceae</taxon>
        <taxon>Candidatus Korobacter</taxon>
    </lineage>
</organism>
<protein>
    <submittedName>
        <fullName evidence="2">Uncharacterized protein</fullName>
    </submittedName>
</protein>
<dbReference type="eggNOG" id="ENOG5032T87">
    <property type="taxonomic scope" value="Bacteria"/>
</dbReference>
<keyword evidence="3" id="KW-1185">Reference proteome</keyword>
<dbReference type="KEGG" id="aba:Acid345_1629"/>
<sequence>MSDRVPQALGNHVRYDPLFHFFVIPVFGFAVIWSIVHAVRHPNVHSFALIVLMLAALILVFKARLYALKVQSRVIRLEERLRLSQLLPDSLRARIPDLSESQLVALRFASDAELPALVEQCLATNMSNANIKKAIKNWRPDYFRV</sequence>
<reference evidence="2 3" key="1">
    <citation type="journal article" date="2009" name="Appl. Environ. Microbiol.">
        <title>Three genomes from the phylum Acidobacteria provide insight into the lifestyles of these microorganisms in soils.</title>
        <authorList>
            <person name="Ward N.L."/>
            <person name="Challacombe J.F."/>
            <person name="Janssen P.H."/>
            <person name="Henrissat B."/>
            <person name="Coutinho P.M."/>
            <person name="Wu M."/>
            <person name="Xie G."/>
            <person name="Haft D.H."/>
            <person name="Sait M."/>
            <person name="Badger J."/>
            <person name="Barabote R.D."/>
            <person name="Bradley B."/>
            <person name="Brettin T.S."/>
            <person name="Brinkac L.M."/>
            <person name="Bruce D."/>
            <person name="Creasy T."/>
            <person name="Daugherty S.C."/>
            <person name="Davidsen T.M."/>
            <person name="DeBoy R.T."/>
            <person name="Detter J.C."/>
            <person name="Dodson R.J."/>
            <person name="Durkin A.S."/>
            <person name="Ganapathy A."/>
            <person name="Gwinn-Giglio M."/>
            <person name="Han C.S."/>
            <person name="Khouri H."/>
            <person name="Kiss H."/>
            <person name="Kothari S.P."/>
            <person name="Madupu R."/>
            <person name="Nelson K.E."/>
            <person name="Nelson W.C."/>
            <person name="Paulsen I."/>
            <person name="Penn K."/>
            <person name="Ren Q."/>
            <person name="Rosovitz M.J."/>
            <person name="Selengut J.D."/>
            <person name="Shrivastava S."/>
            <person name="Sullivan S.A."/>
            <person name="Tapia R."/>
            <person name="Thompson L.S."/>
            <person name="Watkins K.L."/>
            <person name="Yang Q."/>
            <person name="Yu C."/>
            <person name="Zafar N."/>
            <person name="Zhou L."/>
            <person name="Kuske C.R."/>
        </authorList>
    </citation>
    <scope>NUCLEOTIDE SEQUENCE [LARGE SCALE GENOMIC DNA]</scope>
    <source>
        <strain evidence="2 3">Ellin345</strain>
    </source>
</reference>
<dbReference type="AlphaFoldDB" id="Q1IR69"/>
<keyword evidence="1" id="KW-1133">Transmembrane helix</keyword>
<proteinExistence type="predicted"/>
<evidence type="ECO:0000313" key="2">
    <source>
        <dbReference type="EMBL" id="ABF40631.1"/>
    </source>
</evidence>
<dbReference type="OrthoDB" id="765463at2"/>
<keyword evidence="1" id="KW-0812">Transmembrane</keyword>
<dbReference type="EMBL" id="CP000360">
    <property type="protein sequence ID" value="ABF40631.1"/>
    <property type="molecule type" value="Genomic_DNA"/>
</dbReference>
<keyword evidence="1" id="KW-0472">Membrane</keyword>
<accession>Q1IR69</accession>
<dbReference type="HOGENOM" id="CLU_149246_0_0_0"/>